<evidence type="ECO:0000313" key="2">
    <source>
        <dbReference type="EMBL" id="KAF6441277.1"/>
    </source>
</evidence>
<comment type="caution">
    <text evidence="2">The sequence shown here is derived from an EMBL/GenBank/DDBJ whole genome shotgun (WGS) entry which is preliminary data.</text>
</comment>
<organism evidence="2 3">
    <name type="scientific">Rousettus aegyptiacus</name>
    <name type="common">Egyptian fruit bat</name>
    <name type="synonym">Pteropus aegyptiacus</name>
    <dbReference type="NCBI Taxonomy" id="9407"/>
    <lineage>
        <taxon>Eukaryota</taxon>
        <taxon>Metazoa</taxon>
        <taxon>Chordata</taxon>
        <taxon>Craniata</taxon>
        <taxon>Vertebrata</taxon>
        <taxon>Euteleostomi</taxon>
        <taxon>Mammalia</taxon>
        <taxon>Eutheria</taxon>
        <taxon>Laurasiatheria</taxon>
        <taxon>Chiroptera</taxon>
        <taxon>Yinpterochiroptera</taxon>
        <taxon>Pteropodoidea</taxon>
        <taxon>Pteropodidae</taxon>
        <taxon>Rousettinae</taxon>
        <taxon>Rousettus</taxon>
    </lineage>
</organism>
<proteinExistence type="predicted"/>
<dbReference type="AlphaFoldDB" id="A0A7J8F0K1"/>
<evidence type="ECO:0000256" key="1">
    <source>
        <dbReference type="SAM" id="MobiDB-lite"/>
    </source>
</evidence>
<name>A0A7J8F0K1_ROUAE</name>
<dbReference type="EMBL" id="JACASE010000008">
    <property type="protein sequence ID" value="KAF6441277.1"/>
    <property type="molecule type" value="Genomic_DNA"/>
</dbReference>
<accession>A0A7J8F0K1</accession>
<keyword evidence="3" id="KW-1185">Reference proteome</keyword>
<sequence>MSSLQCMEGRHQGQGYRSRPGGPDANPIIRKIIKTEGAEDLVRGALPARSTCLGAPTREQSEDIPCSLSKHLSSSRLLVCWGSTSLFLWGHDQSCLNWIVMFPTDVNHRPGACRRGAPPTCVPHLLAFRS</sequence>
<evidence type="ECO:0000313" key="3">
    <source>
        <dbReference type="Proteomes" id="UP000593571"/>
    </source>
</evidence>
<dbReference type="Proteomes" id="UP000593571">
    <property type="component" value="Unassembled WGS sequence"/>
</dbReference>
<reference evidence="2 3" key="1">
    <citation type="journal article" date="2020" name="Nature">
        <title>Six reference-quality genomes reveal evolution of bat adaptations.</title>
        <authorList>
            <person name="Jebb D."/>
            <person name="Huang Z."/>
            <person name="Pippel M."/>
            <person name="Hughes G.M."/>
            <person name="Lavrichenko K."/>
            <person name="Devanna P."/>
            <person name="Winkler S."/>
            <person name="Jermiin L.S."/>
            <person name="Skirmuntt E.C."/>
            <person name="Katzourakis A."/>
            <person name="Burkitt-Gray L."/>
            <person name="Ray D.A."/>
            <person name="Sullivan K.A.M."/>
            <person name="Roscito J.G."/>
            <person name="Kirilenko B.M."/>
            <person name="Davalos L.M."/>
            <person name="Corthals A.P."/>
            <person name="Power M.L."/>
            <person name="Jones G."/>
            <person name="Ransome R.D."/>
            <person name="Dechmann D.K.N."/>
            <person name="Locatelli A.G."/>
            <person name="Puechmaille S.J."/>
            <person name="Fedrigo O."/>
            <person name="Jarvis E.D."/>
            <person name="Hiller M."/>
            <person name="Vernes S.C."/>
            <person name="Myers E.W."/>
            <person name="Teeling E.C."/>
        </authorList>
    </citation>
    <scope>NUCLEOTIDE SEQUENCE [LARGE SCALE GENOMIC DNA]</scope>
    <source>
        <strain evidence="2">MRouAeg1</strain>
        <tissue evidence="2">Muscle</tissue>
    </source>
</reference>
<protein>
    <submittedName>
        <fullName evidence="2">Uncharacterized protein</fullName>
    </submittedName>
</protein>
<gene>
    <name evidence="2" type="ORF">HJG63_012417</name>
</gene>
<feature type="region of interest" description="Disordered" evidence="1">
    <location>
        <begin position="1"/>
        <end position="27"/>
    </location>
</feature>